<comment type="caution">
    <text evidence="2">The sequence shown here is derived from an EMBL/GenBank/DDBJ whole genome shotgun (WGS) entry which is preliminary data.</text>
</comment>
<dbReference type="Gene3D" id="3.40.50.2300">
    <property type="match status" value="1"/>
</dbReference>
<dbReference type="PANTHER" id="PTHR22891">
    <property type="entry name" value="EUKARYOTIC TRANSLATION INITIATION FACTOR 2C"/>
    <property type="match status" value="1"/>
</dbReference>
<sequence>MSLVELGVPNQCLTNVKVDEHFLLPVLLKINTKLGGLNTKLAAEVARTIPWVSNVPTMICGMGVKSCAYRQSDLPSIAAVVGSGQWPSISSYRASVCSQPRKDKIIDLLFRPVSKQEDNGIIRELLMDFYTSSGLKKPVQIIIFRAGLDTTQFNQLLNIEMDQIFKACEFLDETWCPKFTLIVSQRSHHTKFIKASSTDNVPPGTVVDKKICHAQCNNFFSCPHISKVGTVRPTHYHILLDEIGFSCDEIQELIHGLSYSCPNPLCMLGCSSDVRDDQVR</sequence>
<dbReference type="Gene3D" id="3.30.420.10">
    <property type="entry name" value="Ribonuclease H-like superfamily/Ribonuclease H"/>
    <property type="match status" value="1"/>
</dbReference>
<evidence type="ECO:0000313" key="2">
    <source>
        <dbReference type="EMBL" id="KAL3512651.1"/>
    </source>
</evidence>
<name>A0ABD2Z1D8_9GENT</name>
<accession>A0ABD2Z1D8</accession>
<proteinExistence type="predicted"/>
<dbReference type="PROSITE" id="PS50822">
    <property type="entry name" value="PIWI"/>
    <property type="match status" value="1"/>
</dbReference>
<reference evidence="2 3" key="1">
    <citation type="submission" date="2024-11" db="EMBL/GenBank/DDBJ databases">
        <title>A near-complete genome assembly of Cinchona calisaya.</title>
        <authorList>
            <person name="Lian D.C."/>
            <person name="Zhao X.W."/>
            <person name="Wei L."/>
        </authorList>
    </citation>
    <scope>NUCLEOTIDE SEQUENCE [LARGE SCALE GENOMIC DNA]</scope>
    <source>
        <tissue evidence="2">Nenye</tissue>
    </source>
</reference>
<organism evidence="2 3">
    <name type="scientific">Cinchona calisaya</name>
    <dbReference type="NCBI Taxonomy" id="153742"/>
    <lineage>
        <taxon>Eukaryota</taxon>
        <taxon>Viridiplantae</taxon>
        <taxon>Streptophyta</taxon>
        <taxon>Embryophyta</taxon>
        <taxon>Tracheophyta</taxon>
        <taxon>Spermatophyta</taxon>
        <taxon>Magnoliopsida</taxon>
        <taxon>eudicotyledons</taxon>
        <taxon>Gunneridae</taxon>
        <taxon>Pentapetalae</taxon>
        <taxon>asterids</taxon>
        <taxon>lamiids</taxon>
        <taxon>Gentianales</taxon>
        <taxon>Rubiaceae</taxon>
        <taxon>Cinchonoideae</taxon>
        <taxon>Cinchoneae</taxon>
        <taxon>Cinchona</taxon>
    </lineage>
</organism>
<protein>
    <recommendedName>
        <fullName evidence="1">Piwi domain-containing protein</fullName>
    </recommendedName>
</protein>
<dbReference type="SMART" id="SM00950">
    <property type="entry name" value="Piwi"/>
    <property type="match status" value="1"/>
</dbReference>
<dbReference type="InterPro" id="IPR003165">
    <property type="entry name" value="Piwi"/>
</dbReference>
<dbReference type="EMBL" id="JBJUIK010000011">
    <property type="protein sequence ID" value="KAL3512651.1"/>
    <property type="molecule type" value="Genomic_DNA"/>
</dbReference>
<feature type="domain" description="Piwi" evidence="1">
    <location>
        <begin position="1"/>
        <end position="259"/>
    </location>
</feature>
<keyword evidence="3" id="KW-1185">Reference proteome</keyword>
<dbReference type="SUPFAM" id="SSF53098">
    <property type="entry name" value="Ribonuclease H-like"/>
    <property type="match status" value="1"/>
</dbReference>
<dbReference type="Proteomes" id="UP001630127">
    <property type="component" value="Unassembled WGS sequence"/>
</dbReference>
<evidence type="ECO:0000313" key="3">
    <source>
        <dbReference type="Proteomes" id="UP001630127"/>
    </source>
</evidence>
<dbReference type="Pfam" id="PF02171">
    <property type="entry name" value="Piwi"/>
    <property type="match status" value="1"/>
</dbReference>
<evidence type="ECO:0000259" key="1">
    <source>
        <dbReference type="PROSITE" id="PS50822"/>
    </source>
</evidence>
<dbReference type="InterPro" id="IPR036397">
    <property type="entry name" value="RNaseH_sf"/>
</dbReference>
<gene>
    <name evidence="2" type="ORF">ACH5RR_025368</name>
</gene>
<dbReference type="InterPro" id="IPR012337">
    <property type="entry name" value="RNaseH-like_sf"/>
</dbReference>
<dbReference type="AlphaFoldDB" id="A0ABD2Z1D8"/>